<keyword evidence="1" id="KW-0812">Transmembrane</keyword>
<dbReference type="Proteomes" id="UP000230935">
    <property type="component" value="Unassembled WGS sequence"/>
</dbReference>
<dbReference type="Pfam" id="PF13385">
    <property type="entry name" value="Laminin_G_3"/>
    <property type="match status" value="1"/>
</dbReference>
<sequence>MSKRFKKLLVINKYAVDEQRGFTLIELLISIVIFSIGILGPIALINQSIKVQRGNREKIIATYLAAEGIELAKMQRDVAFFGNRHWDRYFNMCDGGDDIYGFTCVEQADCDEYGTPYNCVPISQGNGFGNDVCIQWNGNYNSFPPNREKRSLLDNFLSVTCSDRWRDGLGDPNPDDDNWRAICLGADGYYEHCPKDIANTPFERHLEIDRKNIGLSSEYILVTSKVSWNNGKQEVSLASSLYNWVEESLALDMFMTGYSFPHNKSVQVIDDQITEWGADGFIQGWEGNDNSASGKFPMYCYGGERDGEFCGDDYNCDDLNSVCAGGFNNGNACSNDSDCVNGIDDGFCDDDDGVCDYNPVRDENNSDPNLRDIDYTTSANAYFLMPGESAPYRVGGSGSLSFPGVDSDYVLLPEKIDEDAGDDLLDLTTEGSISLWIFNTRNDEAFFLGHEVTEADFGAGTADFEDNPYAFGYGFDSGVPGKDVCDTRRLSFVIGDGNDFEVHCGPQIPDWGTQTIFAQIGVTWDLNLPSNNVRFYINGQFVSDSTATIAPVHNVIGPQDRVLGKSGVEVNELPYWGRLSWVQIYRRALSDQEMYKIVTGE</sequence>
<proteinExistence type="predicted"/>
<evidence type="ECO:0000313" key="2">
    <source>
        <dbReference type="EMBL" id="PIS04969.1"/>
    </source>
</evidence>
<evidence type="ECO:0000256" key="1">
    <source>
        <dbReference type="SAM" id="Phobius"/>
    </source>
</evidence>
<comment type="caution">
    <text evidence="2">The sequence shown here is derived from an EMBL/GenBank/DDBJ whole genome shotgun (WGS) entry which is preliminary data.</text>
</comment>
<dbReference type="InterPro" id="IPR012902">
    <property type="entry name" value="N_methyl_site"/>
</dbReference>
<reference evidence="3" key="1">
    <citation type="submission" date="2017-09" db="EMBL/GenBank/DDBJ databases">
        <title>Depth-based differentiation of microbial function through sediment-hosted aquifers and enrichment of novel symbionts in the deep terrestrial subsurface.</title>
        <authorList>
            <person name="Probst A.J."/>
            <person name="Ladd B."/>
            <person name="Jarett J.K."/>
            <person name="Geller-Mcgrath D.E."/>
            <person name="Sieber C.M.K."/>
            <person name="Emerson J.B."/>
            <person name="Anantharaman K."/>
            <person name="Thomas B.C."/>
            <person name="Malmstrom R."/>
            <person name="Stieglmeier M."/>
            <person name="Klingl A."/>
            <person name="Woyke T."/>
            <person name="Ryan C.M."/>
            <person name="Banfield J.F."/>
        </authorList>
    </citation>
    <scope>NUCLEOTIDE SEQUENCE [LARGE SCALE GENOMIC DNA]</scope>
</reference>
<protein>
    <submittedName>
        <fullName evidence="2">Uncharacterized protein</fullName>
    </submittedName>
</protein>
<name>A0A2H0W0S7_9BACT</name>
<gene>
    <name evidence="2" type="ORF">COT81_03795</name>
</gene>
<dbReference type="Pfam" id="PF07963">
    <property type="entry name" value="N_methyl"/>
    <property type="match status" value="1"/>
</dbReference>
<feature type="transmembrane region" description="Helical" evidence="1">
    <location>
        <begin position="21"/>
        <end position="45"/>
    </location>
</feature>
<dbReference type="InterPro" id="IPR013320">
    <property type="entry name" value="ConA-like_dom_sf"/>
</dbReference>
<dbReference type="NCBIfam" id="TIGR02532">
    <property type="entry name" value="IV_pilin_GFxxxE"/>
    <property type="match status" value="1"/>
</dbReference>
<dbReference type="Gene3D" id="2.60.120.200">
    <property type="match status" value="1"/>
</dbReference>
<evidence type="ECO:0000313" key="3">
    <source>
        <dbReference type="Proteomes" id="UP000230935"/>
    </source>
</evidence>
<keyword evidence="1" id="KW-1133">Transmembrane helix</keyword>
<dbReference type="SUPFAM" id="SSF49899">
    <property type="entry name" value="Concanavalin A-like lectins/glucanases"/>
    <property type="match status" value="1"/>
</dbReference>
<organism evidence="2 3">
    <name type="scientific">Candidatus Buchananbacteria bacterium CG10_big_fil_rev_8_21_14_0_10_42_9</name>
    <dbReference type="NCBI Taxonomy" id="1974526"/>
    <lineage>
        <taxon>Bacteria</taxon>
        <taxon>Candidatus Buchananiibacteriota</taxon>
    </lineage>
</organism>
<keyword evidence="1" id="KW-0472">Membrane</keyword>
<accession>A0A2H0W0S7</accession>
<dbReference type="AlphaFoldDB" id="A0A2H0W0S7"/>
<dbReference type="EMBL" id="PEZZ01000029">
    <property type="protein sequence ID" value="PIS04969.1"/>
    <property type="molecule type" value="Genomic_DNA"/>
</dbReference>